<dbReference type="EMBL" id="JAASQJ010000002">
    <property type="protein sequence ID" value="NIJ52954.1"/>
    <property type="molecule type" value="Genomic_DNA"/>
</dbReference>
<accession>A0ABX0UIZ0</accession>
<organism evidence="1 2">
    <name type="scientific">Dyadobacter arcticus</name>
    <dbReference type="NCBI Taxonomy" id="1078754"/>
    <lineage>
        <taxon>Bacteria</taxon>
        <taxon>Pseudomonadati</taxon>
        <taxon>Bacteroidota</taxon>
        <taxon>Cytophagia</taxon>
        <taxon>Cytophagales</taxon>
        <taxon>Spirosomataceae</taxon>
        <taxon>Dyadobacter</taxon>
    </lineage>
</organism>
<protein>
    <submittedName>
        <fullName evidence="1">Uncharacterized protein</fullName>
    </submittedName>
</protein>
<gene>
    <name evidence="1" type="ORF">FHS68_002124</name>
</gene>
<sequence length="40" mass="4546">MLLKLKKNGSGHCKNRHGFHSAEFTDICEWYTILGGVIKL</sequence>
<comment type="caution">
    <text evidence="1">The sequence shown here is derived from an EMBL/GenBank/DDBJ whole genome shotgun (WGS) entry which is preliminary data.</text>
</comment>
<reference evidence="1 2" key="1">
    <citation type="submission" date="2020-03" db="EMBL/GenBank/DDBJ databases">
        <title>Genomic Encyclopedia of Type Strains, Phase IV (KMG-IV): sequencing the most valuable type-strain genomes for metagenomic binning, comparative biology and taxonomic classification.</title>
        <authorList>
            <person name="Goeker M."/>
        </authorList>
    </citation>
    <scope>NUCLEOTIDE SEQUENCE [LARGE SCALE GENOMIC DNA]</scope>
    <source>
        <strain evidence="1 2">DSM 102865</strain>
    </source>
</reference>
<keyword evidence="2" id="KW-1185">Reference proteome</keyword>
<evidence type="ECO:0000313" key="1">
    <source>
        <dbReference type="EMBL" id="NIJ52954.1"/>
    </source>
</evidence>
<dbReference type="Proteomes" id="UP001179181">
    <property type="component" value="Unassembled WGS sequence"/>
</dbReference>
<evidence type="ECO:0000313" key="2">
    <source>
        <dbReference type="Proteomes" id="UP001179181"/>
    </source>
</evidence>
<name>A0ABX0UIZ0_9BACT</name>
<proteinExistence type="predicted"/>